<sequence length="99" mass="11190">MLKNSNKIAFPKKYWKSEPTSCGDNWSSSSNNTSSTMNDFKTNIIGSIDPVRVGSESNAFSFPTSDINFKKTDQTDTKTTNNPWGDYISKENFIDMHFC</sequence>
<dbReference type="OrthoDB" id="10556793at2759"/>
<organism evidence="1 2">
    <name type="scientific">Brachionus calyciflorus</name>
    <dbReference type="NCBI Taxonomy" id="104777"/>
    <lineage>
        <taxon>Eukaryota</taxon>
        <taxon>Metazoa</taxon>
        <taxon>Spiralia</taxon>
        <taxon>Gnathifera</taxon>
        <taxon>Rotifera</taxon>
        <taxon>Eurotatoria</taxon>
        <taxon>Monogononta</taxon>
        <taxon>Pseudotrocha</taxon>
        <taxon>Ploima</taxon>
        <taxon>Brachionidae</taxon>
        <taxon>Brachionus</taxon>
    </lineage>
</organism>
<proteinExistence type="predicted"/>
<dbReference type="AlphaFoldDB" id="A0A813MBH8"/>
<name>A0A813MBH8_9BILA</name>
<keyword evidence="2" id="KW-1185">Reference proteome</keyword>
<evidence type="ECO:0000313" key="1">
    <source>
        <dbReference type="EMBL" id="CAF0713903.1"/>
    </source>
</evidence>
<evidence type="ECO:0000313" key="2">
    <source>
        <dbReference type="Proteomes" id="UP000663879"/>
    </source>
</evidence>
<comment type="caution">
    <text evidence="1">The sequence shown here is derived from an EMBL/GenBank/DDBJ whole genome shotgun (WGS) entry which is preliminary data.</text>
</comment>
<protein>
    <submittedName>
        <fullName evidence="1">Uncharacterized protein</fullName>
    </submittedName>
</protein>
<reference evidence="1" key="1">
    <citation type="submission" date="2021-02" db="EMBL/GenBank/DDBJ databases">
        <authorList>
            <person name="Nowell W R."/>
        </authorList>
    </citation>
    <scope>NUCLEOTIDE SEQUENCE</scope>
    <source>
        <strain evidence="1">Ploen Becks lab</strain>
    </source>
</reference>
<gene>
    <name evidence="1" type="ORF">OXX778_LOCUS1395</name>
</gene>
<dbReference type="EMBL" id="CAJNOC010000088">
    <property type="protein sequence ID" value="CAF0713903.1"/>
    <property type="molecule type" value="Genomic_DNA"/>
</dbReference>
<accession>A0A813MBH8</accession>
<dbReference type="Proteomes" id="UP000663879">
    <property type="component" value="Unassembled WGS sequence"/>
</dbReference>